<dbReference type="AlphaFoldDB" id="A0AAV1JU44"/>
<protein>
    <submittedName>
        <fullName evidence="2">Uncharacterized protein</fullName>
    </submittedName>
</protein>
<keyword evidence="3" id="KW-1185">Reference proteome</keyword>
<reference evidence="2 3" key="1">
    <citation type="submission" date="2023-11" db="EMBL/GenBank/DDBJ databases">
        <authorList>
            <person name="Okamura Y."/>
        </authorList>
    </citation>
    <scope>NUCLEOTIDE SEQUENCE [LARGE SCALE GENOMIC DNA]</scope>
</reference>
<evidence type="ECO:0000313" key="3">
    <source>
        <dbReference type="Proteomes" id="UP001497472"/>
    </source>
</evidence>
<name>A0AAV1JU44_9NEOP</name>
<organism evidence="2 3">
    <name type="scientific">Leptosia nina</name>
    <dbReference type="NCBI Taxonomy" id="320188"/>
    <lineage>
        <taxon>Eukaryota</taxon>
        <taxon>Metazoa</taxon>
        <taxon>Ecdysozoa</taxon>
        <taxon>Arthropoda</taxon>
        <taxon>Hexapoda</taxon>
        <taxon>Insecta</taxon>
        <taxon>Pterygota</taxon>
        <taxon>Neoptera</taxon>
        <taxon>Endopterygota</taxon>
        <taxon>Lepidoptera</taxon>
        <taxon>Glossata</taxon>
        <taxon>Ditrysia</taxon>
        <taxon>Papilionoidea</taxon>
        <taxon>Pieridae</taxon>
        <taxon>Pierinae</taxon>
        <taxon>Leptosia</taxon>
    </lineage>
</organism>
<gene>
    <name evidence="2" type="ORF">LNINA_LOCUS11088</name>
</gene>
<dbReference type="Proteomes" id="UP001497472">
    <property type="component" value="Unassembled WGS sequence"/>
</dbReference>
<accession>A0AAV1JU44</accession>
<evidence type="ECO:0000313" key="2">
    <source>
        <dbReference type="EMBL" id="CAK1551999.1"/>
    </source>
</evidence>
<comment type="caution">
    <text evidence="2">The sequence shown here is derived from an EMBL/GenBank/DDBJ whole genome shotgun (WGS) entry which is preliminary data.</text>
</comment>
<dbReference type="EMBL" id="CAVLEF010000132">
    <property type="protein sequence ID" value="CAK1551999.1"/>
    <property type="molecule type" value="Genomic_DNA"/>
</dbReference>
<evidence type="ECO:0000256" key="1">
    <source>
        <dbReference type="SAM" id="MobiDB-lite"/>
    </source>
</evidence>
<proteinExistence type="predicted"/>
<feature type="region of interest" description="Disordered" evidence="1">
    <location>
        <begin position="80"/>
        <end position="100"/>
    </location>
</feature>
<sequence>MLGSETLKVKRISEERDDLSAGCGRGFFVLEVEWARLEGVPGGRCTHAEESSAWPLRHSCRHALNYRSIPACNPCIQSTPVRPDRPADVNSRTMAAQALG</sequence>